<protein>
    <submittedName>
        <fullName evidence="2">Uncharacterized protein</fullName>
    </submittedName>
</protein>
<evidence type="ECO:0000313" key="3">
    <source>
        <dbReference type="Proteomes" id="UP000231962"/>
    </source>
</evidence>
<dbReference type="EMBL" id="NPDY01000023">
    <property type="protein sequence ID" value="PJZ68439.1"/>
    <property type="molecule type" value="Genomic_DNA"/>
</dbReference>
<evidence type="ECO:0000313" key="2">
    <source>
        <dbReference type="EMBL" id="PJZ72138.1"/>
    </source>
</evidence>
<accession>A0A2M9ZJA8</accession>
<dbReference type="Proteomes" id="UP000231990">
    <property type="component" value="Unassembled WGS sequence"/>
</dbReference>
<organism evidence="2 4">
    <name type="scientific">Leptospira perolatii</name>
    <dbReference type="NCBI Taxonomy" id="2023191"/>
    <lineage>
        <taxon>Bacteria</taxon>
        <taxon>Pseudomonadati</taxon>
        <taxon>Spirochaetota</taxon>
        <taxon>Spirochaetia</taxon>
        <taxon>Leptospirales</taxon>
        <taxon>Leptospiraceae</taxon>
        <taxon>Leptospira</taxon>
    </lineage>
</organism>
<keyword evidence="3" id="KW-1185">Reference proteome</keyword>
<evidence type="ECO:0000313" key="1">
    <source>
        <dbReference type="EMBL" id="PJZ68439.1"/>
    </source>
</evidence>
<gene>
    <name evidence="1" type="ORF">CH360_16410</name>
    <name evidence="2" type="ORF">CH373_16210</name>
</gene>
<sequence>MLEYRKEIESLASRKFDRSYEIKAAKILKIISRANAEFPYVTIIHRINLNSKQVLISFGDYVETKNDESFNTFDFIYASTREERKFIHSVLEQKKELPAYFQVEDDFYKLIYPVKVDGYIFFLLLTDYQQFGKVG</sequence>
<evidence type="ECO:0000313" key="4">
    <source>
        <dbReference type="Proteomes" id="UP000231990"/>
    </source>
</evidence>
<name>A0A2M9ZJA8_9LEPT</name>
<dbReference type="AlphaFoldDB" id="A0A2M9ZJA8"/>
<comment type="caution">
    <text evidence="2">The sequence shown here is derived from an EMBL/GenBank/DDBJ whole genome shotgun (WGS) entry which is preliminary data.</text>
</comment>
<dbReference type="EMBL" id="NPDZ01000013">
    <property type="protein sequence ID" value="PJZ72138.1"/>
    <property type="molecule type" value="Genomic_DNA"/>
</dbReference>
<dbReference type="Proteomes" id="UP000231962">
    <property type="component" value="Unassembled WGS sequence"/>
</dbReference>
<proteinExistence type="predicted"/>
<reference evidence="3 4" key="1">
    <citation type="submission" date="2017-07" db="EMBL/GenBank/DDBJ databases">
        <title>Leptospira spp. isolated from tropical soils.</title>
        <authorList>
            <person name="Thibeaux R."/>
            <person name="Iraola G."/>
            <person name="Ferres I."/>
            <person name="Bierque E."/>
            <person name="Girault D."/>
            <person name="Soupe-Gilbert M.-E."/>
            <person name="Picardeau M."/>
            <person name="Goarant C."/>
        </authorList>
    </citation>
    <scope>NUCLEOTIDE SEQUENCE [LARGE SCALE GENOMIC DNA]</scope>
    <source>
        <strain evidence="2 4">FH1-B-B1</strain>
        <strain evidence="1 3">FH1-B-C1</strain>
    </source>
</reference>